<dbReference type="InterPro" id="IPR012338">
    <property type="entry name" value="Beta-lactam/transpept-like"/>
</dbReference>
<reference evidence="2 3" key="1">
    <citation type="submission" date="2021-02" db="EMBL/GenBank/DDBJ databases">
        <title>Bacillus sp. RD4P76, an endophyte from a halophyte.</title>
        <authorList>
            <person name="Sun J.-Q."/>
        </authorList>
    </citation>
    <scope>NUCLEOTIDE SEQUENCE [LARGE SCALE GENOMIC DNA]</scope>
    <source>
        <strain evidence="2 3">RD4P76</strain>
    </source>
</reference>
<comment type="caution">
    <text evidence="2">The sequence shown here is derived from an EMBL/GenBank/DDBJ whole genome shotgun (WGS) entry which is preliminary data.</text>
</comment>
<evidence type="ECO:0000259" key="1">
    <source>
        <dbReference type="Pfam" id="PF00144"/>
    </source>
</evidence>
<dbReference type="InterPro" id="IPR050789">
    <property type="entry name" value="Diverse_Enzym_Activities"/>
</dbReference>
<dbReference type="Proteomes" id="UP001518925">
    <property type="component" value="Unassembled WGS sequence"/>
</dbReference>
<dbReference type="PANTHER" id="PTHR43283">
    <property type="entry name" value="BETA-LACTAMASE-RELATED"/>
    <property type="match status" value="1"/>
</dbReference>
<evidence type="ECO:0000313" key="3">
    <source>
        <dbReference type="Proteomes" id="UP001518925"/>
    </source>
</evidence>
<dbReference type="Pfam" id="PF00144">
    <property type="entry name" value="Beta-lactamase"/>
    <property type="match status" value="1"/>
</dbReference>
<dbReference type="PANTHER" id="PTHR43283:SF7">
    <property type="entry name" value="BETA-LACTAMASE-RELATED DOMAIN-CONTAINING PROTEIN"/>
    <property type="match status" value="1"/>
</dbReference>
<accession>A0ABS2DD17</accession>
<name>A0ABS2DD17_9BACI</name>
<dbReference type="Gene3D" id="3.40.710.10">
    <property type="entry name" value="DD-peptidase/beta-lactamase superfamily"/>
    <property type="match status" value="1"/>
</dbReference>
<dbReference type="RefSeq" id="WP_204201747.1">
    <property type="nucleotide sequence ID" value="NZ_JAFELM010000012.1"/>
</dbReference>
<feature type="domain" description="Beta-lactamase-related" evidence="1">
    <location>
        <begin position="2"/>
        <end position="265"/>
    </location>
</feature>
<evidence type="ECO:0000313" key="2">
    <source>
        <dbReference type="EMBL" id="MBM6616354.1"/>
    </source>
</evidence>
<sequence>MIHHKGKTVYDYYRNRKMQDRLHKVNSITKSVLSILVGIAIDRKEIKSVYDPVYPYFTEINTISEELTIEHLLTMSPGIDWPEFGSWNAQPFPMINSKDWVKFVFNRDRTDAPGQTMIYNSGCSHVLSAIVQKATGEMLQEYAKKHLFDPLQIRDTRWHSDSKGIAIGGFGLCLSTEDMMKIGTLMLQNGVWNGETVVSEGWVKESTSPRLNTYNDIGSYGYHWWILTDETKQTVNPFTYFALGYRGQYIILIPEYDLITTITSDLDRSLLRLKLFKENILSQINHTTTQS</sequence>
<dbReference type="SUPFAM" id="SSF56601">
    <property type="entry name" value="beta-lactamase/transpeptidase-like"/>
    <property type="match status" value="1"/>
</dbReference>
<organism evidence="2 3">
    <name type="scientific">Bacillus suaedaesalsae</name>
    <dbReference type="NCBI Taxonomy" id="2810349"/>
    <lineage>
        <taxon>Bacteria</taxon>
        <taxon>Bacillati</taxon>
        <taxon>Bacillota</taxon>
        <taxon>Bacilli</taxon>
        <taxon>Bacillales</taxon>
        <taxon>Bacillaceae</taxon>
        <taxon>Bacillus</taxon>
    </lineage>
</organism>
<keyword evidence="2" id="KW-0378">Hydrolase</keyword>
<dbReference type="InterPro" id="IPR001466">
    <property type="entry name" value="Beta-lactam-related"/>
</dbReference>
<gene>
    <name evidence="2" type="ORF">JR050_01495</name>
</gene>
<dbReference type="EMBL" id="JAFELM010000012">
    <property type="protein sequence ID" value="MBM6616354.1"/>
    <property type="molecule type" value="Genomic_DNA"/>
</dbReference>
<proteinExistence type="predicted"/>
<keyword evidence="3" id="KW-1185">Reference proteome</keyword>
<protein>
    <submittedName>
        <fullName evidence="2">Serine hydrolase</fullName>
    </submittedName>
</protein>
<dbReference type="GO" id="GO:0016787">
    <property type="term" value="F:hydrolase activity"/>
    <property type="evidence" value="ECO:0007669"/>
    <property type="project" value="UniProtKB-KW"/>
</dbReference>